<feature type="compositionally biased region" description="Polar residues" evidence="1">
    <location>
        <begin position="50"/>
        <end position="59"/>
    </location>
</feature>
<geneLocation type="plasmid" evidence="2 3">
    <name>p1</name>
</geneLocation>
<feature type="region of interest" description="Disordered" evidence="1">
    <location>
        <begin position="48"/>
        <end position="78"/>
    </location>
</feature>
<sequence length="78" mass="8936">MGSIVHCIRLFLLVILYLIAAGPKKLVESAVAFRKMQYEFQNALKEDSTSFDNQVNQDSNQDEIVPNSSKNYHPHNLR</sequence>
<evidence type="ECO:0000313" key="3">
    <source>
        <dbReference type="Proteomes" id="UP001163104"/>
    </source>
</evidence>
<gene>
    <name evidence="2" type="ORF">OD459_25545</name>
</gene>
<accession>A0AA46PH78</accession>
<organism evidence="2 3">
    <name type="scientific">Cytobacillus firmus</name>
    <name type="common">Bacillus firmus</name>
    <dbReference type="NCBI Taxonomy" id="1399"/>
    <lineage>
        <taxon>Bacteria</taxon>
        <taxon>Bacillati</taxon>
        <taxon>Bacillota</taxon>
        <taxon>Bacilli</taxon>
        <taxon>Bacillales</taxon>
        <taxon>Bacillaceae</taxon>
        <taxon>Cytobacillus</taxon>
    </lineage>
</organism>
<dbReference type="AlphaFoldDB" id="A0AA46PH78"/>
<name>A0AA46PH78_CYTFI</name>
<keyword evidence="2" id="KW-0614">Plasmid</keyword>
<evidence type="ECO:0000313" key="2">
    <source>
        <dbReference type="EMBL" id="UYG98238.1"/>
    </source>
</evidence>
<protein>
    <submittedName>
        <fullName evidence="2">Uncharacterized protein</fullName>
    </submittedName>
</protein>
<dbReference type="EMBL" id="CP107028">
    <property type="protein sequence ID" value="UYG98238.1"/>
    <property type="molecule type" value="Genomic_DNA"/>
</dbReference>
<proteinExistence type="predicted"/>
<dbReference type="Proteomes" id="UP001163104">
    <property type="component" value="Plasmid p1"/>
</dbReference>
<evidence type="ECO:0000256" key="1">
    <source>
        <dbReference type="SAM" id="MobiDB-lite"/>
    </source>
</evidence>
<dbReference type="RefSeq" id="WP_263600293.1">
    <property type="nucleotide sequence ID" value="NZ_CP107028.1"/>
</dbReference>
<reference evidence="2" key="1">
    <citation type="submission" date="2022-10" db="EMBL/GenBank/DDBJ databases">
        <title>Mechanism of multi-heavy metal repair in Cytobacillus Firmus M7.</title>
        <authorList>
            <person name="Li X."/>
            <person name="Yu C."/>
        </authorList>
    </citation>
    <scope>NUCLEOTIDE SEQUENCE</scope>
    <source>
        <strain evidence="2">M7</strain>
        <plasmid evidence="2">p1</plasmid>
    </source>
</reference>